<dbReference type="KEGG" id="psoj:PHYSODRAFT_314889"/>
<dbReference type="PANTHER" id="PTHR34615:SF1">
    <property type="entry name" value="PX DOMAIN-CONTAINING PROTEIN"/>
    <property type="match status" value="1"/>
</dbReference>
<dbReference type="InterPro" id="IPR027806">
    <property type="entry name" value="HARBI1_dom"/>
</dbReference>
<dbReference type="RefSeq" id="XP_009526686.1">
    <property type="nucleotide sequence ID" value="XM_009528391.1"/>
</dbReference>
<sequence>METVVLAAASSSVDVGPALLLLLANNEHRERPERPIIPSIRFVLSSKSDVNCVKDFRFERAAIYQLVELFALPEYVITAYRDRLHRTEALCILLYRTSYPRRNYDVLTKFGRSEAAISRICTHLMIWLYERFKELIYFQKTVCSKNIRRYAQAIHDKGAPMHNVFGFIDGTKNPICRPSPRPGHRENLQKQVYSGHKRVHCLNYQAVVVPDGLTIHFWRSIEGKRHDITLLREIKLTEYLEARESNFVDFLLYGDPAYGVQRFIVSGFKKAQLTAGEQAFNAAMSSVRESVEWNGHIDYKKKLKLRQSPIGKLVNVCMLLTNCHCCYYGGNEISKYFYLKPPSLAEYLDLISKRKPSLLRAHEHV</sequence>
<dbReference type="InParanoid" id="G4ZHF8"/>
<dbReference type="AlphaFoldDB" id="G4ZHF8"/>
<evidence type="ECO:0000256" key="1">
    <source>
        <dbReference type="ARBA" id="ARBA00001968"/>
    </source>
</evidence>
<name>G4ZHF8_PHYSP</name>
<dbReference type="Pfam" id="PF13359">
    <property type="entry name" value="DDE_Tnp_4"/>
    <property type="match status" value="1"/>
</dbReference>
<evidence type="ECO:0000256" key="2">
    <source>
        <dbReference type="ARBA" id="ARBA00022723"/>
    </source>
</evidence>
<feature type="domain" description="DDE Tnp4" evidence="3">
    <location>
        <begin position="168"/>
        <end position="322"/>
    </location>
</feature>
<reference evidence="4 5" key="1">
    <citation type="journal article" date="2006" name="Science">
        <title>Phytophthora genome sequences uncover evolutionary origins and mechanisms of pathogenesis.</title>
        <authorList>
            <person name="Tyler B.M."/>
            <person name="Tripathy S."/>
            <person name="Zhang X."/>
            <person name="Dehal P."/>
            <person name="Jiang R.H."/>
            <person name="Aerts A."/>
            <person name="Arredondo F.D."/>
            <person name="Baxter L."/>
            <person name="Bensasson D."/>
            <person name="Beynon J.L."/>
            <person name="Chapman J."/>
            <person name="Damasceno C.M."/>
            <person name="Dorrance A.E."/>
            <person name="Dou D."/>
            <person name="Dickerman A.W."/>
            <person name="Dubchak I.L."/>
            <person name="Garbelotto M."/>
            <person name="Gijzen M."/>
            <person name="Gordon S.G."/>
            <person name="Govers F."/>
            <person name="Grunwald N.J."/>
            <person name="Huang W."/>
            <person name="Ivors K.L."/>
            <person name="Jones R.W."/>
            <person name="Kamoun S."/>
            <person name="Krampis K."/>
            <person name="Lamour K.H."/>
            <person name="Lee M.K."/>
            <person name="McDonald W.H."/>
            <person name="Medina M."/>
            <person name="Meijer H.J."/>
            <person name="Nordberg E.K."/>
            <person name="Maclean D.J."/>
            <person name="Ospina-Giraldo M.D."/>
            <person name="Morris P.F."/>
            <person name="Phuntumart V."/>
            <person name="Putnam N.H."/>
            <person name="Rash S."/>
            <person name="Rose J.K."/>
            <person name="Sakihama Y."/>
            <person name="Salamov A.A."/>
            <person name="Savidor A."/>
            <person name="Scheuring C.F."/>
            <person name="Smith B.M."/>
            <person name="Sobral B.W."/>
            <person name="Terry A."/>
            <person name="Torto-Alalibo T.A."/>
            <person name="Win J."/>
            <person name="Xu Z."/>
            <person name="Zhang H."/>
            <person name="Grigoriev I.V."/>
            <person name="Rokhsar D.S."/>
            <person name="Boore J.L."/>
        </authorList>
    </citation>
    <scope>NUCLEOTIDE SEQUENCE [LARGE SCALE GENOMIC DNA]</scope>
    <source>
        <strain evidence="4 5">P6497</strain>
    </source>
</reference>
<evidence type="ECO:0000313" key="4">
    <source>
        <dbReference type="EMBL" id="EGZ17628.1"/>
    </source>
</evidence>
<dbReference type="OMA" id="CLNYQAV"/>
<dbReference type="GeneID" id="20643769"/>
<evidence type="ECO:0000259" key="3">
    <source>
        <dbReference type="Pfam" id="PF13359"/>
    </source>
</evidence>
<keyword evidence="2" id="KW-0479">Metal-binding</keyword>
<protein>
    <recommendedName>
        <fullName evidence="3">DDE Tnp4 domain-containing protein</fullName>
    </recommendedName>
</protein>
<organism evidence="4 5">
    <name type="scientific">Phytophthora sojae (strain P6497)</name>
    <name type="common">Soybean stem and root rot agent</name>
    <name type="synonym">Phytophthora megasperma f. sp. glycines</name>
    <dbReference type="NCBI Taxonomy" id="1094619"/>
    <lineage>
        <taxon>Eukaryota</taxon>
        <taxon>Sar</taxon>
        <taxon>Stramenopiles</taxon>
        <taxon>Oomycota</taxon>
        <taxon>Peronosporomycetes</taxon>
        <taxon>Peronosporales</taxon>
        <taxon>Peronosporaceae</taxon>
        <taxon>Phytophthora</taxon>
    </lineage>
</organism>
<comment type="cofactor">
    <cofactor evidence="1">
        <name>a divalent metal cation</name>
        <dbReference type="ChEBI" id="CHEBI:60240"/>
    </cofactor>
</comment>
<dbReference type="Proteomes" id="UP000002640">
    <property type="component" value="Unassembled WGS sequence"/>
</dbReference>
<keyword evidence="5" id="KW-1185">Reference proteome</keyword>
<dbReference type="PANTHER" id="PTHR34615">
    <property type="entry name" value="PX DOMAIN-CONTAINING PROTEIN"/>
    <property type="match status" value="1"/>
</dbReference>
<accession>G4ZHF8</accession>
<dbReference type="GO" id="GO:0046872">
    <property type="term" value="F:metal ion binding"/>
    <property type="evidence" value="ECO:0007669"/>
    <property type="project" value="UniProtKB-KW"/>
</dbReference>
<proteinExistence type="predicted"/>
<dbReference type="EMBL" id="JH159154">
    <property type="protein sequence ID" value="EGZ17628.1"/>
    <property type="molecule type" value="Genomic_DNA"/>
</dbReference>
<evidence type="ECO:0000313" key="5">
    <source>
        <dbReference type="Proteomes" id="UP000002640"/>
    </source>
</evidence>
<gene>
    <name evidence="4" type="ORF">PHYSODRAFT_314889</name>
</gene>